<proteinExistence type="inferred from homology"/>
<dbReference type="GO" id="GO:0005765">
    <property type="term" value="C:lysosomal membrane"/>
    <property type="evidence" value="ECO:0007669"/>
    <property type="project" value="UniProtKB-SubCell"/>
</dbReference>
<keyword evidence="10" id="KW-0449">Lipoprotein</keyword>
<dbReference type="OrthoDB" id="5562028at2759"/>
<keyword evidence="7" id="KW-0472">Membrane</keyword>
<dbReference type="GO" id="GO:0071986">
    <property type="term" value="C:Ragulator complex"/>
    <property type="evidence" value="ECO:0007669"/>
    <property type="project" value="InterPro"/>
</dbReference>
<dbReference type="PANTHER" id="PTHR13401:SF2">
    <property type="entry name" value="RAGULATOR COMPLEX PROTEIN LAMTOR1"/>
    <property type="match status" value="1"/>
</dbReference>
<evidence type="ECO:0000256" key="8">
    <source>
        <dbReference type="ARBA" id="ARBA00023139"/>
    </source>
</evidence>
<dbReference type="AlphaFoldDB" id="A0A7R8UI07"/>
<dbReference type="GO" id="GO:0060090">
    <property type="term" value="F:molecular adaptor activity"/>
    <property type="evidence" value="ECO:0007669"/>
    <property type="project" value="TreeGrafter"/>
</dbReference>
<dbReference type="InParanoid" id="A0A7R8UI07"/>
<comment type="similarity">
    <text evidence="3">Belongs to the LAMTOR1 family.</text>
</comment>
<dbReference type="InterPro" id="IPR028209">
    <property type="entry name" value="LAMTOR1/MEH1"/>
</dbReference>
<dbReference type="GO" id="GO:0016197">
    <property type="term" value="P:endosomal transport"/>
    <property type="evidence" value="ECO:0007669"/>
    <property type="project" value="InterPro"/>
</dbReference>
<sequence length="190" mass="21418">MEYLRSAFNCLANLCSCLDCSEDSSGQGYEPNERTHLLVDPVSNSPALRRTNSESFSNEYSQSLPKKDEQTALNRIIQDTAINIIDVAAMDSHNLEPQEYHDRVKLYYQKLQQQWSNVQHPSNSPTGLLRDIPNPELFLTASPISAPDLSLIKSAVDRAKLALEDIKIEHKEDLIVPFNIHDSTQSNFTS</sequence>
<evidence type="ECO:0000256" key="6">
    <source>
        <dbReference type="ARBA" id="ARBA00022753"/>
    </source>
</evidence>
<evidence type="ECO:0000313" key="13">
    <source>
        <dbReference type="EMBL" id="CAD7081245.1"/>
    </source>
</evidence>
<dbReference type="OMA" id="MEQHEIM"/>
<evidence type="ECO:0000256" key="11">
    <source>
        <dbReference type="ARBA" id="ARBA00032695"/>
    </source>
</evidence>
<dbReference type="GO" id="GO:0042632">
    <property type="term" value="P:cholesterol homeostasis"/>
    <property type="evidence" value="ECO:0007669"/>
    <property type="project" value="InterPro"/>
</dbReference>
<dbReference type="Pfam" id="PF15454">
    <property type="entry name" value="LAMTOR"/>
    <property type="match status" value="1"/>
</dbReference>
<accession>A0A7R8UI07</accession>
<name>A0A7R8UI07_HERIL</name>
<reference evidence="13 14" key="1">
    <citation type="submission" date="2020-11" db="EMBL/GenBank/DDBJ databases">
        <authorList>
            <person name="Wallbank WR R."/>
            <person name="Pardo Diaz C."/>
            <person name="Kozak K."/>
            <person name="Martin S."/>
            <person name="Jiggins C."/>
            <person name="Moest M."/>
            <person name="Warren A I."/>
            <person name="Generalovic N T."/>
            <person name="Byers J.R.P. K."/>
            <person name="Montejo-Kovacevich G."/>
            <person name="Yen C E."/>
        </authorList>
    </citation>
    <scope>NUCLEOTIDE SEQUENCE [LARGE SCALE GENOMIC DNA]</scope>
</reference>
<organism evidence="13 14">
    <name type="scientific">Hermetia illucens</name>
    <name type="common">Black soldier fly</name>
    <dbReference type="NCBI Taxonomy" id="343691"/>
    <lineage>
        <taxon>Eukaryota</taxon>
        <taxon>Metazoa</taxon>
        <taxon>Ecdysozoa</taxon>
        <taxon>Arthropoda</taxon>
        <taxon>Hexapoda</taxon>
        <taxon>Insecta</taxon>
        <taxon>Pterygota</taxon>
        <taxon>Neoptera</taxon>
        <taxon>Endopterygota</taxon>
        <taxon>Diptera</taxon>
        <taxon>Brachycera</taxon>
        <taxon>Stratiomyomorpha</taxon>
        <taxon>Stratiomyidae</taxon>
        <taxon>Hermetiinae</taxon>
        <taxon>Hermetia</taxon>
    </lineage>
</organism>
<evidence type="ECO:0000256" key="7">
    <source>
        <dbReference type="ARBA" id="ARBA00023136"/>
    </source>
</evidence>
<evidence type="ECO:0000256" key="5">
    <source>
        <dbReference type="ARBA" id="ARBA00022707"/>
    </source>
</evidence>
<evidence type="ECO:0000256" key="3">
    <source>
        <dbReference type="ARBA" id="ARBA00010861"/>
    </source>
</evidence>
<protein>
    <recommendedName>
        <fullName evidence="4">Ragulator complex protein LAMTOR1</fullName>
    </recommendedName>
    <alternativeName>
        <fullName evidence="11">Late endosomal/lysosomal adaptor and MAPK and MTOR activator 1</fullName>
    </alternativeName>
</protein>
<dbReference type="GO" id="GO:0071230">
    <property type="term" value="P:cellular response to amino acid stimulus"/>
    <property type="evidence" value="ECO:0007669"/>
    <property type="project" value="InterPro"/>
</dbReference>
<evidence type="ECO:0000256" key="2">
    <source>
        <dbReference type="ARBA" id="ARBA00004577"/>
    </source>
</evidence>
<keyword evidence="6" id="KW-0967">Endosome</keyword>
<keyword evidence="8" id="KW-0564">Palmitate</keyword>
<dbReference type="GO" id="GO:0001919">
    <property type="term" value="P:regulation of receptor recycling"/>
    <property type="evidence" value="ECO:0007669"/>
    <property type="project" value="InterPro"/>
</dbReference>
<dbReference type="GO" id="GO:0045121">
    <property type="term" value="C:membrane raft"/>
    <property type="evidence" value="ECO:0007669"/>
    <property type="project" value="InterPro"/>
</dbReference>
<dbReference type="GO" id="GO:0032008">
    <property type="term" value="P:positive regulation of TOR signaling"/>
    <property type="evidence" value="ECO:0007669"/>
    <property type="project" value="InterPro"/>
</dbReference>
<evidence type="ECO:0000256" key="4">
    <source>
        <dbReference type="ARBA" id="ARBA00016099"/>
    </source>
</evidence>
<keyword evidence="5" id="KW-0519">Myristate</keyword>
<dbReference type="GO" id="GO:0043410">
    <property type="term" value="P:positive regulation of MAPK cascade"/>
    <property type="evidence" value="ECO:0007669"/>
    <property type="project" value="InterPro"/>
</dbReference>
<dbReference type="SMART" id="SM01262">
    <property type="entry name" value="LAMTOR"/>
    <property type="match status" value="1"/>
</dbReference>
<feature type="compositionally biased region" description="Polar residues" evidence="12">
    <location>
        <begin position="53"/>
        <end position="64"/>
    </location>
</feature>
<evidence type="ECO:0000256" key="1">
    <source>
        <dbReference type="ARBA" id="ARBA00004122"/>
    </source>
</evidence>
<dbReference type="GO" id="GO:0007040">
    <property type="term" value="P:lysosome organization"/>
    <property type="evidence" value="ECO:0007669"/>
    <property type="project" value="InterPro"/>
</dbReference>
<dbReference type="PANTHER" id="PTHR13401">
    <property type="entry name" value="RAGULATOR COMPLEX PROTEIN LAMTOR1"/>
    <property type="match status" value="1"/>
</dbReference>
<evidence type="ECO:0000256" key="10">
    <source>
        <dbReference type="ARBA" id="ARBA00023288"/>
    </source>
</evidence>
<dbReference type="Proteomes" id="UP000594454">
    <property type="component" value="Chromosome 2"/>
</dbReference>
<dbReference type="GO" id="GO:0005085">
    <property type="term" value="F:guanyl-nucleotide exchange factor activity"/>
    <property type="evidence" value="ECO:0007669"/>
    <property type="project" value="TreeGrafter"/>
</dbReference>
<evidence type="ECO:0000256" key="12">
    <source>
        <dbReference type="SAM" id="MobiDB-lite"/>
    </source>
</evidence>
<dbReference type="EMBL" id="LR899010">
    <property type="protein sequence ID" value="CAD7081245.1"/>
    <property type="molecule type" value="Genomic_DNA"/>
</dbReference>
<keyword evidence="14" id="KW-1185">Reference proteome</keyword>
<dbReference type="FunCoup" id="A0A7R8UI07">
    <property type="interactions" value="1153"/>
</dbReference>
<keyword evidence="9" id="KW-0458">Lysosome</keyword>
<dbReference type="GO" id="GO:0031902">
    <property type="term" value="C:late endosome membrane"/>
    <property type="evidence" value="ECO:0007669"/>
    <property type="project" value="UniProtKB-SubCell"/>
</dbReference>
<evidence type="ECO:0000313" key="14">
    <source>
        <dbReference type="Proteomes" id="UP000594454"/>
    </source>
</evidence>
<feature type="region of interest" description="Disordered" evidence="12">
    <location>
        <begin position="44"/>
        <end position="64"/>
    </location>
</feature>
<comment type="subcellular location">
    <subcellularLocation>
        <location evidence="2">Late endosome membrane</location>
        <topology evidence="2">Lipid-anchor</topology>
        <orientation evidence="2">Cytoplasmic side</orientation>
    </subcellularLocation>
    <subcellularLocation>
        <location evidence="1">Lysosome membrane</location>
        <topology evidence="1">Lipid-anchor</topology>
        <orientation evidence="1">Cytoplasmic side</orientation>
    </subcellularLocation>
</comment>
<gene>
    <name evidence="13" type="ORF">HERILL_LOCUS4362</name>
</gene>
<evidence type="ECO:0000256" key="9">
    <source>
        <dbReference type="ARBA" id="ARBA00023228"/>
    </source>
</evidence>